<accession>A0A2Z6NAZ5</accession>
<organism evidence="2 3">
    <name type="scientific">Trifolium subterraneum</name>
    <name type="common">Subterranean clover</name>
    <dbReference type="NCBI Taxonomy" id="3900"/>
    <lineage>
        <taxon>Eukaryota</taxon>
        <taxon>Viridiplantae</taxon>
        <taxon>Streptophyta</taxon>
        <taxon>Embryophyta</taxon>
        <taxon>Tracheophyta</taxon>
        <taxon>Spermatophyta</taxon>
        <taxon>Magnoliopsida</taxon>
        <taxon>eudicotyledons</taxon>
        <taxon>Gunneridae</taxon>
        <taxon>Pentapetalae</taxon>
        <taxon>rosids</taxon>
        <taxon>fabids</taxon>
        <taxon>Fabales</taxon>
        <taxon>Fabaceae</taxon>
        <taxon>Papilionoideae</taxon>
        <taxon>50 kb inversion clade</taxon>
        <taxon>NPAAA clade</taxon>
        <taxon>Hologalegina</taxon>
        <taxon>IRL clade</taxon>
        <taxon>Trifolieae</taxon>
        <taxon>Trifolium</taxon>
    </lineage>
</organism>
<dbReference type="OrthoDB" id="6513042at2759"/>
<evidence type="ECO:0000313" key="2">
    <source>
        <dbReference type="EMBL" id="GAU33410.1"/>
    </source>
</evidence>
<evidence type="ECO:0000256" key="1">
    <source>
        <dbReference type="SAM" id="MobiDB-lite"/>
    </source>
</evidence>
<sequence length="123" mass="14486">MALDKEKLQEEADQRRTNASASKKLVKVKKQYKDVDDYINTYEPLIFEEAKAQIIRGKEEENGAEWKLGVVQSYKESDDFDFIEYVFELEEGESISQNDMLLISKNERFEDILNQEFFDLDSI</sequence>
<feature type="compositionally biased region" description="Basic and acidic residues" evidence="1">
    <location>
        <begin position="1"/>
        <end position="16"/>
    </location>
</feature>
<keyword evidence="3" id="KW-1185">Reference proteome</keyword>
<dbReference type="EMBL" id="DF973524">
    <property type="protein sequence ID" value="GAU33410.1"/>
    <property type="molecule type" value="Genomic_DNA"/>
</dbReference>
<evidence type="ECO:0000313" key="3">
    <source>
        <dbReference type="Proteomes" id="UP000242715"/>
    </source>
</evidence>
<dbReference type="AlphaFoldDB" id="A0A2Z6NAZ5"/>
<reference evidence="3" key="1">
    <citation type="journal article" date="2017" name="Front. Plant Sci.">
        <title>Climate Clever Clovers: New Paradigm to Reduce the Environmental Footprint of Ruminants by Breeding Low Methanogenic Forages Utilizing Haplotype Variation.</title>
        <authorList>
            <person name="Kaur P."/>
            <person name="Appels R."/>
            <person name="Bayer P.E."/>
            <person name="Keeble-Gagnere G."/>
            <person name="Wang J."/>
            <person name="Hirakawa H."/>
            <person name="Shirasawa K."/>
            <person name="Vercoe P."/>
            <person name="Stefanova K."/>
            <person name="Durmic Z."/>
            <person name="Nichols P."/>
            <person name="Revell C."/>
            <person name="Isobe S.N."/>
            <person name="Edwards D."/>
            <person name="Erskine W."/>
        </authorList>
    </citation>
    <scope>NUCLEOTIDE SEQUENCE [LARGE SCALE GENOMIC DNA]</scope>
    <source>
        <strain evidence="3">cv. Daliak</strain>
    </source>
</reference>
<proteinExistence type="predicted"/>
<feature type="region of interest" description="Disordered" evidence="1">
    <location>
        <begin position="1"/>
        <end position="20"/>
    </location>
</feature>
<name>A0A2Z6NAZ5_TRISU</name>
<dbReference type="Proteomes" id="UP000242715">
    <property type="component" value="Unassembled WGS sequence"/>
</dbReference>
<gene>
    <name evidence="2" type="ORF">TSUD_21030</name>
</gene>
<protein>
    <submittedName>
        <fullName evidence="2">Uncharacterized protein</fullName>
    </submittedName>
</protein>